<sequence>MKISFAFVLAVLLGTAPCDNMCMEKKESSCLFTLIAKNSEDLFCSGHKEFVECLQRGARECNIESDPIVQNLIEIYNSTCIPGMEMNILYKKHGECLFRDAARGNSLCLKPVKRELRRLGVFRSEESSFRVICKYQNSTNECVDKNTYSTCGEEAMRFRQRLSNSSVFLTTQACNELIRQTKSRPIIFDFEQNGGVFIATLSPLIRHDSGIPSTESPFNHNASNSAMNAVSILQNFILSMFLIVSSKWYF</sequence>
<reference evidence="2 3" key="1">
    <citation type="submission" date="2021-06" db="EMBL/GenBank/DDBJ databases">
        <title>Caerostris darwini draft genome.</title>
        <authorList>
            <person name="Kono N."/>
            <person name="Arakawa K."/>
        </authorList>
    </citation>
    <scope>NUCLEOTIDE SEQUENCE [LARGE SCALE GENOMIC DNA]</scope>
</reference>
<gene>
    <name evidence="2" type="primary">AVEN_157107_1</name>
    <name evidence="2" type="ORF">CDAR_313161</name>
</gene>
<dbReference type="AlphaFoldDB" id="A0AAV4UPC0"/>
<feature type="chain" id="PRO_5043641016" evidence="1">
    <location>
        <begin position="19"/>
        <end position="250"/>
    </location>
</feature>
<proteinExistence type="predicted"/>
<keyword evidence="1" id="KW-0732">Signal</keyword>
<protein>
    <submittedName>
        <fullName evidence="2">Uncharacterized protein</fullName>
    </submittedName>
</protein>
<comment type="caution">
    <text evidence="2">The sequence shown here is derived from an EMBL/GenBank/DDBJ whole genome shotgun (WGS) entry which is preliminary data.</text>
</comment>
<organism evidence="2 3">
    <name type="scientific">Caerostris darwini</name>
    <dbReference type="NCBI Taxonomy" id="1538125"/>
    <lineage>
        <taxon>Eukaryota</taxon>
        <taxon>Metazoa</taxon>
        <taxon>Ecdysozoa</taxon>
        <taxon>Arthropoda</taxon>
        <taxon>Chelicerata</taxon>
        <taxon>Arachnida</taxon>
        <taxon>Araneae</taxon>
        <taxon>Araneomorphae</taxon>
        <taxon>Entelegynae</taxon>
        <taxon>Araneoidea</taxon>
        <taxon>Araneidae</taxon>
        <taxon>Caerostris</taxon>
    </lineage>
</organism>
<accession>A0AAV4UPC0</accession>
<evidence type="ECO:0000313" key="2">
    <source>
        <dbReference type="EMBL" id="GIY59613.1"/>
    </source>
</evidence>
<evidence type="ECO:0000313" key="3">
    <source>
        <dbReference type="Proteomes" id="UP001054837"/>
    </source>
</evidence>
<feature type="signal peptide" evidence="1">
    <location>
        <begin position="1"/>
        <end position="18"/>
    </location>
</feature>
<keyword evidence="3" id="KW-1185">Reference proteome</keyword>
<name>A0AAV4UPC0_9ARAC</name>
<evidence type="ECO:0000256" key="1">
    <source>
        <dbReference type="SAM" id="SignalP"/>
    </source>
</evidence>
<dbReference type="EMBL" id="BPLQ01011685">
    <property type="protein sequence ID" value="GIY59613.1"/>
    <property type="molecule type" value="Genomic_DNA"/>
</dbReference>
<dbReference type="Proteomes" id="UP001054837">
    <property type="component" value="Unassembled WGS sequence"/>
</dbReference>